<dbReference type="Pfam" id="PF25167">
    <property type="entry name" value="DUF7829"/>
    <property type="match status" value="1"/>
</dbReference>
<organism evidence="4 5">
    <name type="scientific">Ancylobacter tetraedralis</name>
    <dbReference type="NCBI Taxonomy" id="217068"/>
    <lineage>
        <taxon>Bacteria</taxon>
        <taxon>Pseudomonadati</taxon>
        <taxon>Pseudomonadota</taxon>
        <taxon>Alphaproteobacteria</taxon>
        <taxon>Hyphomicrobiales</taxon>
        <taxon>Xanthobacteraceae</taxon>
        <taxon>Ancylobacter</taxon>
    </lineage>
</organism>
<accession>A0A839ZGL8</accession>
<dbReference type="Pfam" id="PF19500">
    <property type="entry name" value="DUF6035"/>
    <property type="match status" value="1"/>
</dbReference>
<gene>
    <name evidence="4" type="ORF">FHS55_004381</name>
</gene>
<dbReference type="RefSeq" id="WP_183191949.1">
    <property type="nucleotide sequence ID" value="NZ_JACICD010000014.1"/>
</dbReference>
<reference evidence="4 5" key="1">
    <citation type="submission" date="2020-08" db="EMBL/GenBank/DDBJ databases">
        <title>Genomic Encyclopedia of Type Strains, Phase IV (KMG-IV): sequencing the most valuable type-strain genomes for metagenomic binning, comparative biology and taxonomic classification.</title>
        <authorList>
            <person name="Goeker M."/>
        </authorList>
    </citation>
    <scope>NUCLEOTIDE SEQUENCE [LARGE SCALE GENOMIC DNA]</scope>
    <source>
        <strain evidence="4 5">DSM 5895</strain>
    </source>
</reference>
<dbReference type="InterPro" id="IPR057152">
    <property type="entry name" value="DUF7830"/>
</dbReference>
<evidence type="ECO:0000259" key="1">
    <source>
        <dbReference type="Pfam" id="PF19500"/>
    </source>
</evidence>
<feature type="domain" description="DUF7829" evidence="2">
    <location>
        <begin position="375"/>
        <end position="451"/>
    </location>
</feature>
<proteinExistence type="predicted"/>
<dbReference type="EMBL" id="JACICD010000014">
    <property type="protein sequence ID" value="MBB3773737.1"/>
    <property type="molecule type" value="Genomic_DNA"/>
</dbReference>
<evidence type="ECO:0000313" key="4">
    <source>
        <dbReference type="EMBL" id="MBB3773737.1"/>
    </source>
</evidence>
<protein>
    <recommendedName>
        <fullName evidence="6">Competence protein</fullName>
    </recommendedName>
</protein>
<evidence type="ECO:0000259" key="2">
    <source>
        <dbReference type="Pfam" id="PF25167"/>
    </source>
</evidence>
<feature type="domain" description="DUF7830" evidence="3">
    <location>
        <begin position="45"/>
        <end position="111"/>
    </location>
</feature>
<sequence>MDEPNGAQSRTVQGNTTVAPLSQAVAVDIPAIEYVLDCDTGDYRDVRQWIGSWRYELLVPQRLDIKERIGTAPRFRCSLCSVPVYLIANQHKRFFFRHDREDGSCPAQTRSPLSRDEILARKYHGLRESEPHRRIKALVARSLTADPAFSEVLVERQWRSSSDPRNGRRPDVQAIGPMGRAAFEVQLSTTFLDVVAARRCFYRQEGALLVWVMGWFDPEYRRLTTDDLLFSNNSNILVVNEETTILSESAGRFHVACHYRRPVREGDELIDCWESTIVAFADLHRDDEGQRCWHFDYEGEAAAIRAAIAQDRLQRENEVAEALREELFRFWISRNPRLLPDDAERARWASLRSGFNGRGIFLPATSDEDSSFIALLNALASAKEGRPVGWNYKKLIEVGHRLAEGHPQHVVAFGHALRHFGSAEAMEAEDSTGKWNRRRAAIRASLERGDRDFIPDITSLPLLMLVIPEVGRKLQTLIAKANAAGRAPSSEKGAVA</sequence>
<dbReference type="Proteomes" id="UP000533469">
    <property type="component" value="Unassembled WGS sequence"/>
</dbReference>
<feature type="domain" description="DUF6035" evidence="1">
    <location>
        <begin position="126"/>
        <end position="297"/>
    </location>
</feature>
<name>A0A839ZGL8_9HYPH</name>
<dbReference type="InterPro" id="IPR057151">
    <property type="entry name" value="DUF7829"/>
</dbReference>
<dbReference type="InterPro" id="IPR046099">
    <property type="entry name" value="DUF6035"/>
</dbReference>
<keyword evidence="5" id="KW-1185">Reference proteome</keyword>
<evidence type="ECO:0000313" key="5">
    <source>
        <dbReference type="Proteomes" id="UP000533469"/>
    </source>
</evidence>
<evidence type="ECO:0008006" key="6">
    <source>
        <dbReference type="Google" id="ProtNLM"/>
    </source>
</evidence>
<evidence type="ECO:0000259" key="3">
    <source>
        <dbReference type="Pfam" id="PF25169"/>
    </source>
</evidence>
<dbReference type="AlphaFoldDB" id="A0A839ZGL8"/>
<comment type="caution">
    <text evidence="4">The sequence shown here is derived from an EMBL/GenBank/DDBJ whole genome shotgun (WGS) entry which is preliminary data.</text>
</comment>
<dbReference type="Pfam" id="PF25169">
    <property type="entry name" value="DUF7830"/>
    <property type="match status" value="1"/>
</dbReference>